<dbReference type="RefSeq" id="WP_371574825.1">
    <property type="nucleotide sequence ID" value="NZ_JAPWAP010000002.1"/>
</dbReference>
<accession>A0A448USL7</accession>
<sequence>MTNRADLQITKDGKRYYVEWDRTTSGREIEHAERIAANDPNHGGIELRIVDPYKK</sequence>
<organism evidence="1 2">
    <name type="scientific">Rothia dentocariosa</name>
    <dbReference type="NCBI Taxonomy" id="2047"/>
    <lineage>
        <taxon>Bacteria</taxon>
        <taxon>Bacillati</taxon>
        <taxon>Actinomycetota</taxon>
        <taxon>Actinomycetes</taxon>
        <taxon>Micrococcales</taxon>
        <taxon>Micrococcaceae</taxon>
        <taxon>Rothia</taxon>
    </lineage>
</organism>
<dbReference type="Proteomes" id="UP000270988">
    <property type="component" value="Chromosome"/>
</dbReference>
<evidence type="ECO:0000313" key="2">
    <source>
        <dbReference type="Proteomes" id="UP000270988"/>
    </source>
</evidence>
<reference evidence="1 2" key="1">
    <citation type="submission" date="2018-12" db="EMBL/GenBank/DDBJ databases">
        <authorList>
            <consortium name="Pathogen Informatics"/>
        </authorList>
    </citation>
    <scope>NUCLEOTIDE SEQUENCE [LARGE SCALE GENOMIC DNA]</scope>
    <source>
        <strain evidence="1 2">NCTC10918</strain>
    </source>
</reference>
<proteinExistence type="predicted"/>
<evidence type="ECO:0000313" key="1">
    <source>
        <dbReference type="EMBL" id="VEJ28864.1"/>
    </source>
</evidence>
<name>A0A448USL7_9MICC</name>
<dbReference type="STRING" id="762948.HMPREF0733_11465"/>
<dbReference type="EMBL" id="LR134521">
    <property type="protein sequence ID" value="VEJ28864.1"/>
    <property type="molecule type" value="Genomic_DNA"/>
</dbReference>
<dbReference type="AlphaFoldDB" id="A0A448USL7"/>
<gene>
    <name evidence="1" type="ORF">NCTC10918_00102</name>
</gene>
<protein>
    <submittedName>
        <fullName evidence="1">Uncharacterized protein</fullName>
    </submittedName>
</protein>